<comment type="similarity">
    <text evidence="2">Belongs to the FRG1 family.</text>
</comment>
<dbReference type="PANTHER" id="PTHR12928:SF0">
    <property type="entry name" value="FSHD REGION GENE 1"/>
    <property type="match status" value="1"/>
</dbReference>
<dbReference type="InterPro" id="IPR010414">
    <property type="entry name" value="FRG1"/>
</dbReference>
<dbReference type="SUPFAM" id="SSF50405">
    <property type="entry name" value="Actin-crosslinking proteins"/>
    <property type="match status" value="1"/>
</dbReference>
<accession>A0A7E4V2U9</accession>
<dbReference type="Gene3D" id="2.80.10.50">
    <property type="match status" value="1"/>
</dbReference>
<dbReference type="GO" id="GO:0051015">
    <property type="term" value="F:actin filament binding"/>
    <property type="evidence" value="ECO:0007669"/>
    <property type="project" value="TreeGrafter"/>
</dbReference>
<evidence type="ECO:0000256" key="1">
    <source>
        <dbReference type="ARBA" id="ARBA00004604"/>
    </source>
</evidence>
<organism evidence="4 5">
    <name type="scientific">Panagrellus redivivus</name>
    <name type="common">Microworm</name>
    <dbReference type="NCBI Taxonomy" id="6233"/>
    <lineage>
        <taxon>Eukaryota</taxon>
        <taxon>Metazoa</taxon>
        <taxon>Ecdysozoa</taxon>
        <taxon>Nematoda</taxon>
        <taxon>Chromadorea</taxon>
        <taxon>Rhabditida</taxon>
        <taxon>Tylenchina</taxon>
        <taxon>Panagrolaimomorpha</taxon>
        <taxon>Panagrolaimoidea</taxon>
        <taxon>Panagrolaimidae</taxon>
        <taxon>Panagrellus</taxon>
    </lineage>
</organism>
<dbReference type="Pfam" id="PF06229">
    <property type="entry name" value="FRG1"/>
    <property type="match status" value="1"/>
</dbReference>
<dbReference type="Proteomes" id="UP000492821">
    <property type="component" value="Unassembled WGS sequence"/>
</dbReference>
<evidence type="ECO:0000313" key="5">
    <source>
        <dbReference type="WBParaSite" id="Pan_g15764.t1"/>
    </source>
</evidence>
<dbReference type="GO" id="GO:0071013">
    <property type="term" value="C:catalytic step 2 spliceosome"/>
    <property type="evidence" value="ECO:0007669"/>
    <property type="project" value="TreeGrafter"/>
</dbReference>
<evidence type="ECO:0000313" key="4">
    <source>
        <dbReference type="Proteomes" id="UP000492821"/>
    </source>
</evidence>
<dbReference type="InterPro" id="IPR008999">
    <property type="entry name" value="Actin-crosslinking"/>
</dbReference>
<reference evidence="5" key="2">
    <citation type="submission" date="2020-10" db="UniProtKB">
        <authorList>
            <consortium name="WormBaseParasite"/>
        </authorList>
    </citation>
    <scope>IDENTIFICATION</scope>
</reference>
<keyword evidence="3" id="KW-0539">Nucleus</keyword>
<dbReference type="GO" id="GO:0055120">
    <property type="term" value="C:striated muscle dense body"/>
    <property type="evidence" value="ECO:0007669"/>
    <property type="project" value="TreeGrafter"/>
</dbReference>
<evidence type="ECO:0000256" key="2">
    <source>
        <dbReference type="ARBA" id="ARBA00010878"/>
    </source>
</evidence>
<dbReference type="CDD" id="cd23338">
    <property type="entry name" value="beta-trefoil_FSCN_FRG1"/>
    <property type="match status" value="1"/>
</dbReference>
<dbReference type="GO" id="GO:0005730">
    <property type="term" value="C:nucleolus"/>
    <property type="evidence" value="ECO:0007669"/>
    <property type="project" value="UniProtKB-SubCell"/>
</dbReference>
<sequence length="267" mass="30012">MSDYKKEVKAGGLKLKNKTLFKADKKKSKPKTNVVVDHDKVDHGGWRRITDEFDLRGGTEVSIETGDSKKRYISALDTGKFTVGAPHTKPGEKPAPEEIFALIKTPDDTKFSLKTGYGKYVGVDASGYLVAVADAIGPRERFEAVFQDGLSAIQSVSSGLFLSMKTNDEDLIMVCSKTVKEDEIINLRTMEDRMETPDYTPADDRKAAGDCEHTYQQMYQHSRVITKNRMINYDRNDKSSVKSAQREGNLHEVLLDRRAKQKSDKYC</sequence>
<comment type="subcellular location">
    <subcellularLocation>
        <location evidence="1">Nucleus</location>
        <location evidence="1">Nucleolus</location>
    </subcellularLocation>
</comment>
<name>A0A7E4V2U9_PANRE</name>
<keyword evidence="4" id="KW-1185">Reference proteome</keyword>
<protein>
    <submittedName>
        <fullName evidence="5">FRG1-like family protein</fullName>
    </submittedName>
</protein>
<reference evidence="4" key="1">
    <citation type="journal article" date="2013" name="Genetics">
        <title>The draft genome and transcriptome of Panagrellus redivivus are shaped by the harsh demands of a free-living lifestyle.</title>
        <authorList>
            <person name="Srinivasan J."/>
            <person name="Dillman A.R."/>
            <person name="Macchietto M.G."/>
            <person name="Heikkinen L."/>
            <person name="Lakso M."/>
            <person name="Fracchia K.M."/>
            <person name="Antoshechkin I."/>
            <person name="Mortazavi A."/>
            <person name="Wong G."/>
            <person name="Sternberg P.W."/>
        </authorList>
    </citation>
    <scope>NUCLEOTIDE SEQUENCE [LARGE SCALE GENOMIC DNA]</scope>
    <source>
        <strain evidence="4">MT8872</strain>
    </source>
</reference>
<dbReference type="WBParaSite" id="Pan_g15764.t1">
    <property type="protein sequence ID" value="Pan_g15764.t1"/>
    <property type="gene ID" value="Pan_g15764"/>
</dbReference>
<dbReference type="AlphaFoldDB" id="A0A7E4V2U9"/>
<dbReference type="PANTHER" id="PTHR12928">
    <property type="entry name" value="FRG1 PROTEIN"/>
    <property type="match status" value="1"/>
</dbReference>
<proteinExistence type="inferred from homology"/>
<evidence type="ECO:0000256" key="3">
    <source>
        <dbReference type="ARBA" id="ARBA00023242"/>
    </source>
</evidence>